<sequence length="216" mass="25348">MNILAVGAHWDDIELGCSLTLKRLADNGHKIFSVVVCSSLYGKNENEGMSEEESLEFGTNSFKIIGATYLTTPKQPNSKLTYNKEIMMALEELARENKIDLVFTHWFGDVNTDHKATWEISRTAFRNVKNFVMYQSNSYNDHVNNFEPNLFFSFNKDQYNLKEKILSQYKNEWSKREQRWRKEIFDREKFWGFLSDNDYAEGFQISKLTDFNPGIN</sequence>
<dbReference type="Pfam" id="PF02585">
    <property type="entry name" value="PIG-L"/>
    <property type="match status" value="1"/>
</dbReference>
<gene>
    <name evidence="1" type="ORF">METZ01_LOCUS286243</name>
</gene>
<protein>
    <recommendedName>
        <fullName evidence="2">LmbE family protein</fullName>
    </recommendedName>
</protein>
<organism evidence="1">
    <name type="scientific">marine metagenome</name>
    <dbReference type="NCBI Taxonomy" id="408172"/>
    <lineage>
        <taxon>unclassified sequences</taxon>
        <taxon>metagenomes</taxon>
        <taxon>ecological metagenomes</taxon>
    </lineage>
</organism>
<evidence type="ECO:0000313" key="1">
    <source>
        <dbReference type="EMBL" id="SVC33389.1"/>
    </source>
</evidence>
<reference evidence="1" key="1">
    <citation type="submission" date="2018-05" db="EMBL/GenBank/DDBJ databases">
        <authorList>
            <person name="Lanie J.A."/>
            <person name="Ng W.-L."/>
            <person name="Kazmierczak K.M."/>
            <person name="Andrzejewski T.M."/>
            <person name="Davidsen T.M."/>
            <person name="Wayne K.J."/>
            <person name="Tettelin H."/>
            <person name="Glass J.I."/>
            <person name="Rusch D."/>
            <person name="Podicherti R."/>
            <person name="Tsui H.-C.T."/>
            <person name="Winkler M.E."/>
        </authorList>
    </citation>
    <scope>NUCLEOTIDE SEQUENCE</scope>
</reference>
<dbReference type="EMBL" id="UINC01085643">
    <property type="protein sequence ID" value="SVC33389.1"/>
    <property type="molecule type" value="Genomic_DNA"/>
</dbReference>
<dbReference type="InterPro" id="IPR003737">
    <property type="entry name" value="GlcNAc_PI_deacetylase-related"/>
</dbReference>
<dbReference type="Gene3D" id="3.40.50.10320">
    <property type="entry name" value="LmbE-like"/>
    <property type="match status" value="1"/>
</dbReference>
<dbReference type="AlphaFoldDB" id="A0A382L9U5"/>
<proteinExistence type="predicted"/>
<evidence type="ECO:0008006" key="2">
    <source>
        <dbReference type="Google" id="ProtNLM"/>
    </source>
</evidence>
<name>A0A382L9U5_9ZZZZ</name>
<accession>A0A382L9U5</accession>
<dbReference type="SUPFAM" id="SSF102588">
    <property type="entry name" value="LmbE-like"/>
    <property type="match status" value="1"/>
</dbReference>
<dbReference type="InterPro" id="IPR024078">
    <property type="entry name" value="LmbE-like_dom_sf"/>
</dbReference>